<name>A0AAV1GRH8_XYRNO</name>
<gene>
    <name evidence="2" type="ORF">XNOV1_A008700</name>
</gene>
<feature type="compositionally biased region" description="Basic and acidic residues" evidence="1">
    <location>
        <begin position="35"/>
        <end position="48"/>
    </location>
</feature>
<proteinExistence type="predicted"/>
<dbReference type="Proteomes" id="UP001178508">
    <property type="component" value="Chromosome 16"/>
</dbReference>
<feature type="compositionally biased region" description="Basic and acidic residues" evidence="1">
    <location>
        <begin position="61"/>
        <end position="70"/>
    </location>
</feature>
<protein>
    <submittedName>
        <fullName evidence="2">Uncharacterized protein</fullName>
    </submittedName>
</protein>
<accession>A0AAV1GRH8</accession>
<evidence type="ECO:0000256" key="1">
    <source>
        <dbReference type="SAM" id="MobiDB-lite"/>
    </source>
</evidence>
<organism evidence="2 3">
    <name type="scientific">Xyrichtys novacula</name>
    <name type="common">Pearly razorfish</name>
    <name type="synonym">Hemipteronotus novacula</name>
    <dbReference type="NCBI Taxonomy" id="13765"/>
    <lineage>
        <taxon>Eukaryota</taxon>
        <taxon>Metazoa</taxon>
        <taxon>Chordata</taxon>
        <taxon>Craniata</taxon>
        <taxon>Vertebrata</taxon>
        <taxon>Euteleostomi</taxon>
        <taxon>Actinopterygii</taxon>
        <taxon>Neopterygii</taxon>
        <taxon>Teleostei</taxon>
        <taxon>Neoteleostei</taxon>
        <taxon>Acanthomorphata</taxon>
        <taxon>Eupercaria</taxon>
        <taxon>Labriformes</taxon>
        <taxon>Labridae</taxon>
        <taxon>Xyrichtys</taxon>
    </lineage>
</organism>
<reference evidence="2" key="1">
    <citation type="submission" date="2023-08" db="EMBL/GenBank/DDBJ databases">
        <authorList>
            <person name="Alioto T."/>
            <person name="Alioto T."/>
            <person name="Gomez Garrido J."/>
        </authorList>
    </citation>
    <scope>NUCLEOTIDE SEQUENCE</scope>
</reference>
<dbReference type="AlphaFoldDB" id="A0AAV1GRH8"/>
<feature type="compositionally biased region" description="Basic residues" evidence="1">
    <location>
        <begin position="49"/>
        <end position="60"/>
    </location>
</feature>
<dbReference type="EMBL" id="OY660879">
    <property type="protein sequence ID" value="CAJ1076491.1"/>
    <property type="molecule type" value="Genomic_DNA"/>
</dbReference>
<evidence type="ECO:0000313" key="2">
    <source>
        <dbReference type="EMBL" id="CAJ1076491.1"/>
    </source>
</evidence>
<sequence>MNESAPLPATRIDPLIRKWLHLSALKLHHTNTCLERGRGGEEGGGRREKREKRKERRRPGRSWDEEQESWVRRREEQAEWARDLQVTVQRRVVGSVRFLWQRVNE</sequence>
<evidence type="ECO:0000313" key="3">
    <source>
        <dbReference type="Proteomes" id="UP001178508"/>
    </source>
</evidence>
<feature type="region of interest" description="Disordered" evidence="1">
    <location>
        <begin position="31"/>
        <end position="70"/>
    </location>
</feature>
<keyword evidence="3" id="KW-1185">Reference proteome</keyword>